<keyword evidence="2" id="KW-1133">Transmembrane helix</keyword>
<accession>A0A2T2P283</accession>
<proteinExistence type="predicted"/>
<name>A0A2T2P283_CORCC</name>
<protein>
    <submittedName>
        <fullName evidence="3">Uncharacterized protein</fullName>
    </submittedName>
</protein>
<dbReference type="EMBL" id="KZ678130">
    <property type="protein sequence ID" value="PSN71743.1"/>
    <property type="molecule type" value="Genomic_DNA"/>
</dbReference>
<evidence type="ECO:0000256" key="1">
    <source>
        <dbReference type="SAM" id="MobiDB-lite"/>
    </source>
</evidence>
<evidence type="ECO:0000256" key="2">
    <source>
        <dbReference type="SAM" id="Phobius"/>
    </source>
</evidence>
<dbReference type="Proteomes" id="UP000240883">
    <property type="component" value="Unassembled WGS sequence"/>
</dbReference>
<reference evidence="3 4" key="1">
    <citation type="journal article" date="2018" name="Front. Microbiol.">
        <title>Genome-Wide Analysis of Corynespora cassiicola Leaf Fall Disease Putative Effectors.</title>
        <authorList>
            <person name="Lopez D."/>
            <person name="Ribeiro S."/>
            <person name="Label P."/>
            <person name="Fumanal B."/>
            <person name="Venisse J.S."/>
            <person name="Kohler A."/>
            <person name="de Oliveira R.R."/>
            <person name="Labutti K."/>
            <person name="Lipzen A."/>
            <person name="Lail K."/>
            <person name="Bauer D."/>
            <person name="Ohm R.A."/>
            <person name="Barry K.W."/>
            <person name="Spatafora J."/>
            <person name="Grigoriev I.V."/>
            <person name="Martin F.M."/>
            <person name="Pujade-Renaud V."/>
        </authorList>
    </citation>
    <scope>NUCLEOTIDE SEQUENCE [LARGE SCALE GENOMIC DNA]</scope>
    <source>
        <strain evidence="3 4">Philippines</strain>
    </source>
</reference>
<feature type="compositionally biased region" description="Basic residues" evidence="1">
    <location>
        <begin position="171"/>
        <end position="187"/>
    </location>
</feature>
<organism evidence="3 4">
    <name type="scientific">Corynespora cassiicola Philippines</name>
    <dbReference type="NCBI Taxonomy" id="1448308"/>
    <lineage>
        <taxon>Eukaryota</taxon>
        <taxon>Fungi</taxon>
        <taxon>Dikarya</taxon>
        <taxon>Ascomycota</taxon>
        <taxon>Pezizomycotina</taxon>
        <taxon>Dothideomycetes</taxon>
        <taxon>Pleosporomycetidae</taxon>
        <taxon>Pleosporales</taxon>
        <taxon>Corynesporascaceae</taxon>
        <taxon>Corynespora</taxon>
    </lineage>
</organism>
<evidence type="ECO:0000313" key="4">
    <source>
        <dbReference type="Proteomes" id="UP000240883"/>
    </source>
</evidence>
<keyword evidence="2" id="KW-0812">Transmembrane</keyword>
<keyword evidence="2" id="KW-0472">Membrane</keyword>
<sequence>MLQSRRLQKVLGGRLGCMQGIFTLSRRMRVDIGGERGYGKGSDETRTVRVISSEHFSLSLPRPTPICRACVSQSVHQAIHLYYTAGSAAAVAAGQETRAGIGRREWSGFGNAMLCYAILDGMYVTALVCVGVYSSFVGRWVRGCNKWTDGVEVKQNKPGPSYARDTNRRGWLPKRPRKERNNRNRRC</sequence>
<keyword evidence="4" id="KW-1185">Reference proteome</keyword>
<gene>
    <name evidence="3" type="ORF">BS50DRAFT_235016</name>
</gene>
<feature type="transmembrane region" description="Helical" evidence="2">
    <location>
        <begin position="113"/>
        <end position="136"/>
    </location>
</feature>
<feature type="region of interest" description="Disordered" evidence="1">
    <location>
        <begin position="155"/>
        <end position="187"/>
    </location>
</feature>
<evidence type="ECO:0000313" key="3">
    <source>
        <dbReference type="EMBL" id="PSN71743.1"/>
    </source>
</evidence>
<dbReference type="AlphaFoldDB" id="A0A2T2P283"/>